<protein>
    <recommendedName>
        <fullName evidence="4">DUF1850 domain-containing protein</fullName>
    </recommendedName>
</protein>
<name>A0A1I0BM89_9FIRM</name>
<dbReference type="Pfam" id="PF08905">
    <property type="entry name" value="DUF1850"/>
    <property type="match status" value="1"/>
</dbReference>
<feature type="transmembrane region" description="Helical" evidence="1">
    <location>
        <begin position="6"/>
        <end position="28"/>
    </location>
</feature>
<keyword evidence="1" id="KW-0472">Membrane</keyword>
<dbReference type="InterPro" id="IPR015001">
    <property type="entry name" value="DUF1850"/>
</dbReference>
<accession>A0A1I0BM89</accession>
<dbReference type="AlphaFoldDB" id="A0A1I0BM89"/>
<evidence type="ECO:0000313" key="3">
    <source>
        <dbReference type="Proteomes" id="UP000199568"/>
    </source>
</evidence>
<dbReference type="RefSeq" id="WP_090441106.1">
    <property type="nucleotide sequence ID" value="NZ_FOHU01000004.1"/>
</dbReference>
<sequence>MKKKYWAYTIIILVSLLLLYPVTSIYIVDGISEGSLLYQTLAKEQDRFSIHWIHSVSKQPVIETYIINDDLTIGIYEMIFNEPGPNLPSGPEGGTKWEIKNGTFRVYNYSIIFDEVPVRIGEVIANHTFIYKENEVELKNISRPGGFVTIGAGKIPLIEYLYKEVKLWLKIK</sequence>
<dbReference type="EMBL" id="FOHU01000004">
    <property type="protein sequence ID" value="SET07385.1"/>
    <property type="molecule type" value="Genomic_DNA"/>
</dbReference>
<keyword evidence="1" id="KW-1133">Transmembrane helix</keyword>
<organism evidence="2 3">
    <name type="scientific">Natronincola peptidivorans</name>
    <dbReference type="NCBI Taxonomy" id="426128"/>
    <lineage>
        <taxon>Bacteria</taxon>
        <taxon>Bacillati</taxon>
        <taxon>Bacillota</taxon>
        <taxon>Clostridia</taxon>
        <taxon>Peptostreptococcales</taxon>
        <taxon>Natronincolaceae</taxon>
        <taxon>Natronincola</taxon>
    </lineage>
</organism>
<dbReference type="OrthoDB" id="4304at2"/>
<gene>
    <name evidence="2" type="ORF">SAMN05660297_01310</name>
</gene>
<evidence type="ECO:0008006" key="4">
    <source>
        <dbReference type="Google" id="ProtNLM"/>
    </source>
</evidence>
<dbReference type="Proteomes" id="UP000199568">
    <property type="component" value="Unassembled WGS sequence"/>
</dbReference>
<proteinExistence type="predicted"/>
<evidence type="ECO:0000313" key="2">
    <source>
        <dbReference type="EMBL" id="SET07385.1"/>
    </source>
</evidence>
<reference evidence="2 3" key="1">
    <citation type="submission" date="2016-10" db="EMBL/GenBank/DDBJ databases">
        <authorList>
            <person name="de Groot N.N."/>
        </authorList>
    </citation>
    <scope>NUCLEOTIDE SEQUENCE [LARGE SCALE GENOMIC DNA]</scope>
    <source>
        <strain evidence="2 3">DSM 18979</strain>
    </source>
</reference>
<keyword evidence="3" id="KW-1185">Reference proteome</keyword>
<evidence type="ECO:0000256" key="1">
    <source>
        <dbReference type="SAM" id="Phobius"/>
    </source>
</evidence>
<keyword evidence="1" id="KW-0812">Transmembrane</keyword>
<dbReference type="STRING" id="426128.SAMN05660297_01310"/>